<dbReference type="PANTHER" id="PTHR37814">
    <property type="entry name" value="CONSERVED MEMBRANE PROTEIN"/>
    <property type="match status" value="1"/>
</dbReference>
<proteinExistence type="predicted"/>
<dbReference type="PANTHER" id="PTHR37814:SF1">
    <property type="entry name" value="MEMBRANE PROTEIN"/>
    <property type="match status" value="1"/>
</dbReference>
<protein>
    <recommendedName>
        <fullName evidence="4">Transporter</fullName>
    </recommendedName>
</protein>
<name>A0A366XSX5_9BACI</name>
<evidence type="ECO:0000313" key="3">
    <source>
        <dbReference type="Proteomes" id="UP000253314"/>
    </source>
</evidence>
<keyword evidence="1" id="KW-0812">Transmembrane</keyword>
<comment type="caution">
    <text evidence="2">The sequence shown here is derived from an EMBL/GenBank/DDBJ whole genome shotgun (WGS) entry which is preliminary data.</text>
</comment>
<reference evidence="2 3" key="1">
    <citation type="submission" date="2018-07" db="EMBL/GenBank/DDBJ databases">
        <title>Lottiidibacillus patelloidae gen. nov., sp. nov., isolated from the intestinal tract of a marine limpet and the reclassification of B. taeanensis BH030017T, B. algicola KMM 3737T and B. hwajinpoensis SW-72T as genus Lottiidibacillus.</title>
        <authorList>
            <person name="Liu R."/>
            <person name="Huang Z."/>
        </authorList>
    </citation>
    <scope>NUCLEOTIDE SEQUENCE [LARGE SCALE GENOMIC DNA]</scope>
    <source>
        <strain evidence="2 3">BH030017</strain>
    </source>
</reference>
<dbReference type="OrthoDB" id="4424890at2"/>
<evidence type="ECO:0000313" key="2">
    <source>
        <dbReference type="EMBL" id="RBW69242.1"/>
    </source>
</evidence>
<keyword evidence="1" id="KW-0472">Membrane</keyword>
<sequence length="102" mass="11490">MKDKKRVILNIALTYIGTVVGAGFASGKEIVEFFNRFGILEFFSILLSGLFFIIGGIKLMVISKRIHAKSYQDLNLYLFGSLIGQIVNWLFLILNNLICVND</sequence>
<dbReference type="Proteomes" id="UP000253314">
    <property type="component" value="Unassembled WGS sequence"/>
</dbReference>
<gene>
    <name evidence="2" type="ORF">DS031_12755</name>
</gene>
<keyword evidence="3" id="KW-1185">Reference proteome</keyword>
<dbReference type="InterPro" id="IPR038728">
    <property type="entry name" value="YkvI-like"/>
</dbReference>
<dbReference type="EMBL" id="QOCW01000012">
    <property type="protein sequence ID" value="RBW69242.1"/>
    <property type="molecule type" value="Genomic_DNA"/>
</dbReference>
<dbReference type="RefSeq" id="WP_113806449.1">
    <property type="nucleotide sequence ID" value="NZ_QOCW01000012.1"/>
</dbReference>
<feature type="transmembrane region" description="Helical" evidence="1">
    <location>
        <begin position="74"/>
        <end position="94"/>
    </location>
</feature>
<evidence type="ECO:0000256" key="1">
    <source>
        <dbReference type="SAM" id="Phobius"/>
    </source>
</evidence>
<keyword evidence="1" id="KW-1133">Transmembrane helix</keyword>
<accession>A0A366XSX5</accession>
<evidence type="ECO:0008006" key="4">
    <source>
        <dbReference type="Google" id="ProtNLM"/>
    </source>
</evidence>
<dbReference type="AlphaFoldDB" id="A0A366XSX5"/>
<feature type="transmembrane region" description="Helical" evidence="1">
    <location>
        <begin position="7"/>
        <end position="25"/>
    </location>
</feature>
<feature type="transmembrane region" description="Helical" evidence="1">
    <location>
        <begin position="37"/>
        <end position="62"/>
    </location>
</feature>
<organism evidence="2 3">
    <name type="scientific">Bacillus taeanensis</name>
    <dbReference type="NCBI Taxonomy" id="273032"/>
    <lineage>
        <taxon>Bacteria</taxon>
        <taxon>Bacillati</taxon>
        <taxon>Bacillota</taxon>
        <taxon>Bacilli</taxon>
        <taxon>Bacillales</taxon>
        <taxon>Bacillaceae</taxon>
        <taxon>Bacillus</taxon>
    </lineage>
</organism>